<evidence type="ECO:0000259" key="7">
    <source>
        <dbReference type="PROSITE" id="PS51007"/>
    </source>
</evidence>
<feature type="chain" id="PRO_5013318569" evidence="6">
    <location>
        <begin position="25"/>
        <end position="979"/>
    </location>
</feature>
<evidence type="ECO:0000256" key="6">
    <source>
        <dbReference type="SAM" id="SignalP"/>
    </source>
</evidence>
<sequence>MRIVVSNVNRLLIFLLLSGSSAFAVDFSREVLPVLQRACFECHGPEVAKAGLRLHEKVSALKGSDHQAVIIPGKPEASELLRRVSLPRQNKEAMPRRGTPLTTAEIATLTQWIQAGAVWPETVQTTQHWAYLPPVKTELPRVTWPQPHGDTNAIDAFVADKLNQQGLHASPQAAASTLLRRVFFDLTGLPPTQEDLARFLPDLTTPHLSDADYERLVDHLLASPEFGVKWARHWLDLARYADSHGFQRDDLRDIWGYRDWVVKALNDGMPFDQFTIEQVAGDLLPHPTPSQIVATGFHRCTPTNVEAGTEPEESRINQVIDRVNTTGAVWLGSTLECAQCHNHKYDPFSQKDYYQLLAYFNNTEKEAERTNPKTPGSIQFGGSPYTLTDPERDQARTKLHQQAETLQAKMDQLQATTKGPTPNPNPKSIIALKPLDIQSSAGAESETQKDQSVLFIGEAPATDVCLVSYELSAGEVTGFLLEALTHPSLPGEGPGRGDAKRPNFVLQHLEVTLVDSEGKSTPLTFKNAYASFSQTRFDVTGLIDQNPATGWAINPQFHQDHWAALALEKPLKITPGSKLQLRLVQEFGGGRTIGRLRFSAFTEAVETNLPATLASEDPKSTQNPVLAAMQKQMKAVEKQIDALKPATTEVMRELPKPRMTSIFKRGVYTDPAEPVKAAIPAVFETSIEGPANRLTLAHWLVSRDNPLTARVVVNRLWAEVFGQGIVTTVEDFGIKGAPPSHPELLDWLAVDFMDQGWSLKKALKQIVMSQTYRQSSQMRAGSKEAEMDAANVFLWHGPRFRLDAEAIRDNALTIANLISLEKGGEPIRPPQPDGLWIKVGGQKYNYQVSPGEKQYRRGLYVVLKRGAPYPSFVNFDASARMACVVKRGRSNTPLQALTLLNDPVYVEAAQTFAQRLMKESDVVSRIRLGFQLALAREPAKEELHVMKKLYDSQLPQGEAKATTALASALLNLDETITKG</sequence>
<dbReference type="Pfam" id="PF07587">
    <property type="entry name" value="PSD1"/>
    <property type="match status" value="1"/>
</dbReference>
<evidence type="ECO:0000256" key="2">
    <source>
        <dbReference type="ARBA" id="ARBA00022723"/>
    </source>
</evidence>
<dbReference type="PANTHER" id="PTHR35889">
    <property type="entry name" value="CYCLOINULO-OLIGOSACCHARIDE FRUCTANOTRANSFERASE-RELATED"/>
    <property type="match status" value="1"/>
</dbReference>
<dbReference type="InterPro" id="IPR022655">
    <property type="entry name" value="DUF1553"/>
</dbReference>
<organism evidence="8 9">
    <name type="scientific">Prosthecobacter debontii</name>
    <dbReference type="NCBI Taxonomy" id="48467"/>
    <lineage>
        <taxon>Bacteria</taxon>
        <taxon>Pseudomonadati</taxon>
        <taxon>Verrucomicrobiota</taxon>
        <taxon>Verrucomicrobiia</taxon>
        <taxon>Verrucomicrobiales</taxon>
        <taxon>Verrucomicrobiaceae</taxon>
        <taxon>Prosthecobacter</taxon>
    </lineage>
</organism>
<evidence type="ECO:0000256" key="3">
    <source>
        <dbReference type="ARBA" id="ARBA00023004"/>
    </source>
</evidence>
<dbReference type="PANTHER" id="PTHR35889:SF3">
    <property type="entry name" value="F-BOX DOMAIN-CONTAINING PROTEIN"/>
    <property type="match status" value="1"/>
</dbReference>
<dbReference type="Pfam" id="PF07635">
    <property type="entry name" value="PSCyt1"/>
    <property type="match status" value="1"/>
</dbReference>
<evidence type="ECO:0000256" key="5">
    <source>
        <dbReference type="SAM" id="MobiDB-lite"/>
    </source>
</evidence>
<keyword evidence="9" id="KW-1185">Reference proteome</keyword>
<dbReference type="InterPro" id="IPR009056">
    <property type="entry name" value="Cyt_c-like_dom"/>
</dbReference>
<dbReference type="PROSITE" id="PS51007">
    <property type="entry name" value="CYTC"/>
    <property type="match status" value="1"/>
</dbReference>
<feature type="domain" description="Cytochrome c" evidence="7">
    <location>
        <begin position="14"/>
        <end position="117"/>
    </location>
</feature>
<gene>
    <name evidence="8" type="ORF">SAMN02745166_03296</name>
</gene>
<keyword evidence="3 4" id="KW-0408">Iron</keyword>
<dbReference type="GO" id="GO:0020037">
    <property type="term" value="F:heme binding"/>
    <property type="evidence" value="ECO:0007669"/>
    <property type="project" value="InterPro"/>
</dbReference>
<dbReference type="GO" id="GO:0046872">
    <property type="term" value="F:metal ion binding"/>
    <property type="evidence" value="ECO:0007669"/>
    <property type="project" value="UniProtKB-KW"/>
</dbReference>
<dbReference type="InterPro" id="IPR011429">
    <property type="entry name" value="Cyt_c_Planctomycete-type"/>
</dbReference>
<dbReference type="STRING" id="48467.SAMN02745166_03296"/>
<name>A0A1T4YHL6_9BACT</name>
<dbReference type="Pfam" id="PF07583">
    <property type="entry name" value="PSCyt2"/>
    <property type="match status" value="1"/>
</dbReference>
<keyword evidence="6" id="KW-0732">Signal</keyword>
<evidence type="ECO:0000313" key="8">
    <source>
        <dbReference type="EMBL" id="SKB01058.1"/>
    </source>
</evidence>
<keyword evidence="1 4" id="KW-0349">Heme</keyword>
<proteinExistence type="predicted"/>
<dbReference type="SUPFAM" id="SSF46626">
    <property type="entry name" value="Cytochrome c"/>
    <property type="match status" value="1"/>
</dbReference>
<dbReference type="Proteomes" id="UP000190774">
    <property type="component" value="Unassembled WGS sequence"/>
</dbReference>
<feature type="region of interest" description="Disordered" evidence="5">
    <location>
        <begin position="365"/>
        <end position="385"/>
    </location>
</feature>
<evidence type="ECO:0000256" key="4">
    <source>
        <dbReference type="PROSITE-ProRule" id="PRU00433"/>
    </source>
</evidence>
<dbReference type="InterPro" id="IPR036909">
    <property type="entry name" value="Cyt_c-like_dom_sf"/>
</dbReference>
<protein>
    <submittedName>
        <fullName evidence="8">Planctomycete cytochrome C</fullName>
    </submittedName>
</protein>
<feature type="signal peptide" evidence="6">
    <location>
        <begin position="1"/>
        <end position="24"/>
    </location>
</feature>
<dbReference type="InterPro" id="IPR011444">
    <property type="entry name" value="DUF1549"/>
</dbReference>
<dbReference type="AlphaFoldDB" id="A0A1T4YHL6"/>
<evidence type="ECO:0000313" key="9">
    <source>
        <dbReference type="Proteomes" id="UP000190774"/>
    </source>
</evidence>
<dbReference type="GO" id="GO:0009055">
    <property type="term" value="F:electron transfer activity"/>
    <property type="evidence" value="ECO:0007669"/>
    <property type="project" value="InterPro"/>
</dbReference>
<evidence type="ECO:0000256" key="1">
    <source>
        <dbReference type="ARBA" id="ARBA00022617"/>
    </source>
</evidence>
<reference evidence="9" key="1">
    <citation type="submission" date="2017-02" db="EMBL/GenBank/DDBJ databases">
        <authorList>
            <person name="Varghese N."/>
            <person name="Submissions S."/>
        </authorList>
    </citation>
    <scope>NUCLEOTIDE SEQUENCE [LARGE SCALE GENOMIC DNA]</scope>
    <source>
        <strain evidence="9">ATCC 700200</strain>
    </source>
</reference>
<accession>A0A1T4YHL6</accession>
<dbReference type="EMBL" id="FUYE01000011">
    <property type="protein sequence ID" value="SKB01058.1"/>
    <property type="molecule type" value="Genomic_DNA"/>
</dbReference>
<keyword evidence="2 4" id="KW-0479">Metal-binding</keyword>